<feature type="domain" description="Beta-lactamase-related" evidence="1">
    <location>
        <begin position="179"/>
        <end position="468"/>
    </location>
</feature>
<comment type="caution">
    <text evidence="3">The sequence shown here is derived from an EMBL/GenBank/DDBJ whole genome shotgun (WGS) entry which is preliminary data.</text>
</comment>
<reference evidence="3 4" key="1">
    <citation type="submission" date="2020-08" db="EMBL/GenBank/DDBJ databases">
        <title>Genomic Encyclopedia of Type Strains, Phase IV (KMG-V): Genome sequencing to study the core and pangenomes of soil and plant-associated prokaryotes.</title>
        <authorList>
            <person name="Whitman W."/>
        </authorList>
    </citation>
    <scope>NUCLEOTIDE SEQUENCE [LARGE SCALE GENOMIC DNA]</scope>
    <source>
        <strain evidence="3 4">M2T3</strain>
    </source>
</reference>
<dbReference type="InterPro" id="IPR027843">
    <property type="entry name" value="DUF4440"/>
</dbReference>
<gene>
    <name evidence="3" type="ORF">HDF25_003933</name>
</gene>
<dbReference type="SUPFAM" id="SSF54427">
    <property type="entry name" value="NTF2-like"/>
    <property type="match status" value="1"/>
</dbReference>
<dbReference type="Proteomes" id="UP000521017">
    <property type="component" value="Unassembled WGS sequence"/>
</dbReference>
<name>A0A7X0J6D7_9SPHI</name>
<dbReference type="InterPro" id="IPR050789">
    <property type="entry name" value="Diverse_Enzym_Activities"/>
</dbReference>
<dbReference type="Gene3D" id="3.10.450.50">
    <property type="match status" value="1"/>
</dbReference>
<evidence type="ECO:0000313" key="4">
    <source>
        <dbReference type="Proteomes" id="UP000521017"/>
    </source>
</evidence>
<dbReference type="Pfam" id="PF14534">
    <property type="entry name" value="DUF4440"/>
    <property type="match status" value="1"/>
</dbReference>
<evidence type="ECO:0000259" key="1">
    <source>
        <dbReference type="Pfam" id="PF00144"/>
    </source>
</evidence>
<dbReference type="PANTHER" id="PTHR43283">
    <property type="entry name" value="BETA-LACTAMASE-RELATED"/>
    <property type="match status" value="1"/>
</dbReference>
<organism evidence="3 4">
    <name type="scientific">Pedobacter cryoconitis</name>
    <dbReference type="NCBI Taxonomy" id="188932"/>
    <lineage>
        <taxon>Bacteria</taxon>
        <taxon>Pseudomonadati</taxon>
        <taxon>Bacteroidota</taxon>
        <taxon>Sphingobacteriia</taxon>
        <taxon>Sphingobacteriales</taxon>
        <taxon>Sphingobacteriaceae</taxon>
        <taxon>Pedobacter</taxon>
    </lineage>
</organism>
<feature type="domain" description="DUF4440" evidence="2">
    <location>
        <begin position="42"/>
        <end position="150"/>
    </location>
</feature>
<dbReference type="RefSeq" id="WP_184627792.1">
    <property type="nucleotide sequence ID" value="NZ_JACHCC010000010.1"/>
</dbReference>
<protein>
    <submittedName>
        <fullName evidence="3">CubicO group peptidase (Beta-lactamase class C family)</fullName>
    </submittedName>
</protein>
<evidence type="ECO:0000259" key="2">
    <source>
        <dbReference type="Pfam" id="PF14534"/>
    </source>
</evidence>
<dbReference type="InterPro" id="IPR001466">
    <property type="entry name" value="Beta-lactam-related"/>
</dbReference>
<dbReference type="PANTHER" id="PTHR43283:SF18">
    <property type="match status" value="1"/>
</dbReference>
<dbReference type="Gene3D" id="3.40.710.10">
    <property type="entry name" value="DD-peptidase/beta-lactamase superfamily"/>
    <property type="match status" value="1"/>
</dbReference>
<dbReference type="EMBL" id="JACHCC010000010">
    <property type="protein sequence ID" value="MBB6501758.1"/>
    <property type="molecule type" value="Genomic_DNA"/>
</dbReference>
<dbReference type="SUPFAM" id="SSF56601">
    <property type="entry name" value="beta-lactamase/transpeptidase-like"/>
    <property type="match status" value="1"/>
</dbReference>
<proteinExistence type="predicted"/>
<dbReference type="AlphaFoldDB" id="A0A7X0J6D7"/>
<evidence type="ECO:0000313" key="3">
    <source>
        <dbReference type="EMBL" id="MBB6501758.1"/>
    </source>
</evidence>
<accession>A0A7X0J6D7</accession>
<dbReference type="InterPro" id="IPR012338">
    <property type="entry name" value="Beta-lactam/transpept-like"/>
</dbReference>
<dbReference type="Pfam" id="PF00144">
    <property type="entry name" value="Beta-lactamase"/>
    <property type="match status" value="1"/>
</dbReference>
<dbReference type="InterPro" id="IPR032710">
    <property type="entry name" value="NTF2-like_dom_sf"/>
</dbReference>
<sequence length="490" mass="55279">MLITLLTIVLIGSSSAYGQENKSSSLYQIIKNRDSLLFSVGFNTCSLPQFENLLSDDFEFYHDQAGITLSKEAFVNSMKNNVCGLNYKARRVLEDGSMEVYPLKKNGIIYGAIQTGIHRFYALEPGKPEYFTSRAKFTHVWNLLNGEWKLLRGLSYDHQETEFSPPVFEDPIKMNAWLKENNVPALAIGLIRDGNLQEIKIYGELDKGKPVSYNSIFNVASLTKMVTTMLTLKLASKGKWNLDEPLYKYWTDPDIKADPRSKKITTLNILTQKSGFPNWRRELSTGKLAFQFEPGTKYQYSGEGFEYLRHALESKFHKSLDQLADEIIFKPLGMTDSHYIWDSHMDESRFAIPHDSKGNALPIEKNTTASGADQLKTTIADYGKFLIAAINGEGLSKKIAEQMVSHQTKTKDNRYIGLGWFIYDQLGDGEYAISHGGDDPGAHSIFFLLPKSGNGVIIFTNSDNGPKLYADILKNYLKDKGKAIIDIEMK</sequence>